<name>A0ABR3VSL2_9PEZI</name>
<protein>
    <submittedName>
        <fullName evidence="1">Uncharacterized protein</fullName>
    </submittedName>
</protein>
<evidence type="ECO:0000313" key="1">
    <source>
        <dbReference type="EMBL" id="KAL1844597.1"/>
    </source>
</evidence>
<sequence>MGFCYFHETSVAALDPALLPGAGAAAACGSRGCLGQAAVEQVAHEPRSVRTGAGGALKLVKEALPQSLVTFSFHHFACRQGPQPSSQYLTRHRIRATHIMSQESTP</sequence>
<gene>
    <name evidence="1" type="ORF">VTK73DRAFT_2239</name>
</gene>
<keyword evidence="2" id="KW-1185">Reference proteome</keyword>
<evidence type="ECO:0000313" key="2">
    <source>
        <dbReference type="Proteomes" id="UP001586593"/>
    </source>
</evidence>
<organism evidence="1 2">
    <name type="scientific">Phialemonium thermophilum</name>
    <dbReference type="NCBI Taxonomy" id="223376"/>
    <lineage>
        <taxon>Eukaryota</taxon>
        <taxon>Fungi</taxon>
        <taxon>Dikarya</taxon>
        <taxon>Ascomycota</taxon>
        <taxon>Pezizomycotina</taxon>
        <taxon>Sordariomycetes</taxon>
        <taxon>Sordariomycetidae</taxon>
        <taxon>Cephalothecales</taxon>
        <taxon>Cephalothecaceae</taxon>
        <taxon>Phialemonium</taxon>
    </lineage>
</organism>
<comment type="caution">
    <text evidence="1">The sequence shown here is derived from an EMBL/GenBank/DDBJ whole genome shotgun (WGS) entry which is preliminary data.</text>
</comment>
<accession>A0ABR3VSL2</accession>
<proteinExistence type="predicted"/>
<reference evidence="1 2" key="1">
    <citation type="journal article" date="2024" name="Commun. Biol.">
        <title>Comparative genomic analysis of thermophilic fungi reveals convergent evolutionary adaptations and gene losses.</title>
        <authorList>
            <person name="Steindorff A.S."/>
            <person name="Aguilar-Pontes M.V."/>
            <person name="Robinson A.J."/>
            <person name="Andreopoulos B."/>
            <person name="LaButti K."/>
            <person name="Kuo A."/>
            <person name="Mondo S."/>
            <person name="Riley R."/>
            <person name="Otillar R."/>
            <person name="Haridas S."/>
            <person name="Lipzen A."/>
            <person name="Grimwood J."/>
            <person name="Schmutz J."/>
            <person name="Clum A."/>
            <person name="Reid I.D."/>
            <person name="Moisan M.C."/>
            <person name="Butler G."/>
            <person name="Nguyen T.T.M."/>
            <person name="Dewar K."/>
            <person name="Conant G."/>
            <person name="Drula E."/>
            <person name="Henrissat B."/>
            <person name="Hansel C."/>
            <person name="Singer S."/>
            <person name="Hutchinson M.I."/>
            <person name="de Vries R.P."/>
            <person name="Natvig D.O."/>
            <person name="Powell A.J."/>
            <person name="Tsang A."/>
            <person name="Grigoriev I.V."/>
        </authorList>
    </citation>
    <scope>NUCLEOTIDE SEQUENCE [LARGE SCALE GENOMIC DNA]</scope>
    <source>
        <strain evidence="1 2">ATCC 24622</strain>
    </source>
</reference>
<dbReference type="Proteomes" id="UP001586593">
    <property type="component" value="Unassembled WGS sequence"/>
</dbReference>
<dbReference type="EMBL" id="JAZHXJ010001599">
    <property type="protein sequence ID" value="KAL1844597.1"/>
    <property type="molecule type" value="Genomic_DNA"/>
</dbReference>